<dbReference type="PANTHER" id="PTHR34473:SF2">
    <property type="entry name" value="UPF0699 TRANSMEMBRANE PROTEIN YDBT"/>
    <property type="match status" value="1"/>
</dbReference>
<evidence type="ECO:0000313" key="3">
    <source>
        <dbReference type="EMBL" id="QDV26312.1"/>
    </source>
</evidence>
<dbReference type="Proteomes" id="UP000318017">
    <property type="component" value="Chromosome"/>
</dbReference>
<dbReference type="KEGG" id="ahel:Q31a_46840"/>
<dbReference type="OrthoDB" id="5382945at2"/>
<dbReference type="AlphaFoldDB" id="A0A518GCI6"/>
<dbReference type="PANTHER" id="PTHR34473">
    <property type="entry name" value="UPF0699 TRANSMEMBRANE PROTEIN YDBS"/>
    <property type="match status" value="1"/>
</dbReference>
<evidence type="ECO:0000313" key="4">
    <source>
        <dbReference type="Proteomes" id="UP000318017"/>
    </source>
</evidence>
<accession>A0A518GCI6</accession>
<sequence length="135" mass="15197">MQWGVLFRQEVYLTYRRIQDIHLTRNLLQRWMGLAKISLQTASGSSQSEMTIEGILEVDELRTFLYSKMRGSKNEHPQSQHAHESSPSAMPAPSAIPQAAQCLSSESNSLRATRALEEIRDALQVLVAKQKGENS</sequence>
<reference evidence="3 4" key="1">
    <citation type="submission" date="2019-02" db="EMBL/GenBank/DDBJ databases">
        <title>Deep-cultivation of Planctomycetes and their phenomic and genomic characterization uncovers novel biology.</title>
        <authorList>
            <person name="Wiegand S."/>
            <person name="Jogler M."/>
            <person name="Boedeker C."/>
            <person name="Pinto D."/>
            <person name="Vollmers J."/>
            <person name="Rivas-Marin E."/>
            <person name="Kohn T."/>
            <person name="Peeters S.H."/>
            <person name="Heuer A."/>
            <person name="Rast P."/>
            <person name="Oberbeckmann S."/>
            <person name="Bunk B."/>
            <person name="Jeske O."/>
            <person name="Meyerdierks A."/>
            <person name="Storesund J.E."/>
            <person name="Kallscheuer N."/>
            <person name="Luecker S."/>
            <person name="Lage O.M."/>
            <person name="Pohl T."/>
            <person name="Merkel B.J."/>
            <person name="Hornburger P."/>
            <person name="Mueller R.-W."/>
            <person name="Bruemmer F."/>
            <person name="Labrenz M."/>
            <person name="Spormann A.M."/>
            <person name="Op den Camp H."/>
            <person name="Overmann J."/>
            <person name="Amann R."/>
            <person name="Jetten M.S.M."/>
            <person name="Mascher T."/>
            <person name="Medema M.H."/>
            <person name="Devos D.P."/>
            <person name="Kaster A.-K."/>
            <person name="Ovreas L."/>
            <person name="Rohde M."/>
            <person name="Galperin M.Y."/>
            <person name="Jogler C."/>
        </authorList>
    </citation>
    <scope>NUCLEOTIDE SEQUENCE [LARGE SCALE GENOMIC DNA]</scope>
    <source>
        <strain evidence="3 4">Q31a</strain>
    </source>
</reference>
<keyword evidence="4" id="KW-1185">Reference proteome</keyword>
<proteinExistence type="predicted"/>
<dbReference type="EMBL" id="CP036298">
    <property type="protein sequence ID" value="QDV26312.1"/>
    <property type="molecule type" value="Genomic_DNA"/>
</dbReference>
<feature type="domain" description="YdbS-like PH" evidence="2">
    <location>
        <begin position="1"/>
        <end position="53"/>
    </location>
</feature>
<feature type="compositionally biased region" description="Basic and acidic residues" evidence="1">
    <location>
        <begin position="72"/>
        <end position="84"/>
    </location>
</feature>
<feature type="region of interest" description="Disordered" evidence="1">
    <location>
        <begin position="69"/>
        <end position="103"/>
    </location>
</feature>
<gene>
    <name evidence="3" type="ORF">Q31a_46840</name>
</gene>
<evidence type="ECO:0000259" key="2">
    <source>
        <dbReference type="Pfam" id="PF03703"/>
    </source>
</evidence>
<organism evidence="3 4">
    <name type="scientific">Aureliella helgolandensis</name>
    <dbReference type="NCBI Taxonomy" id="2527968"/>
    <lineage>
        <taxon>Bacteria</taxon>
        <taxon>Pseudomonadati</taxon>
        <taxon>Planctomycetota</taxon>
        <taxon>Planctomycetia</taxon>
        <taxon>Pirellulales</taxon>
        <taxon>Pirellulaceae</taxon>
        <taxon>Aureliella</taxon>
    </lineage>
</organism>
<evidence type="ECO:0000256" key="1">
    <source>
        <dbReference type="SAM" id="MobiDB-lite"/>
    </source>
</evidence>
<name>A0A518GCI6_9BACT</name>
<dbReference type="InterPro" id="IPR005182">
    <property type="entry name" value="YdbS-like_PH"/>
</dbReference>
<dbReference type="Pfam" id="PF03703">
    <property type="entry name" value="bPH_2"/>
    <property type="match status" value="1"/>
</dbReference>
<feature type="compositionally biased region" description="Low complexity" evidence="1">
    <location>
        <begin position="85"/>
        <end position="100"/>
    </location>
</feature>
<protein>
    <submittedName>
        <fullName evidence="3">Bacterial membrane flanked domain protein</fullName>
    </submittedName>
</protein>